<evidence type="ECO:0000259" key="8">
    <source>
        <dbReference type="PROSITE" id="PS50102"/>
    </source>
</evidence>
<evidence type="ECO:0000256" key="2">
    <source>
        <dbReference type="ARBA" id="ARBA00022664"/>
    </source>
</evidence>
<evidence type="ECO:0000256" key="5">
    <source>
        <dbReference type="ARBA" id="ARBA00023242"/>
    </source>
</evidence>
<comment type="caution">
    <text evidence="9">The sequence shown here is derived from an EMBL/GenBank/DDBJ whole genome shotgun (WGS) entry which is preliminary data.</text>
</comment>
<evidence type="ECO:0000313" key="10">
    <source>
        <dbReference type="Proteomes" id="UP001341840"/>
    </source>
</evidence>
<feature type="domain" description="RRM" evidence="8">
    <location>
        <begin position="9"/>
        <end position="87"/>
    </location>
</feature>
<keyword evidence="4" id="KW-0508">mRNA splicing</keyword>
<protein>
    <recommendedName>
        <fullName evidence="8">RRM domain-containing protein</fullName>
    </recommendedName>
</protein>
<keyword evidence="5" id="KW-0539">Nucleus</keyword>
<proteinExistence type="predicted"/>
<evidence type="ECO:0000256" key="4">
    <source>
        <dbReference type="ARBA" id="ARBA00023187"/>
    </source>
</evidence>
<evidence type="ECO:0000313" key="9">
    <source>
        <dbReference type="EMBL" id="MED6153006.1"/>
    </source>
</evidence>
<name>A0ABU6TVY0_9FABA</name>
<dbReference type="EMBL" id="JASCZI010093016">
    <property type="protein sequence ID" value="MED6153006.1"/>
    <property type="molecule type" value="Genomic_DNA"/>
</dbReference>
<dbReference type="InterPro" id="IPR051106">
    <property type="entry name" value="RNA-bind/splicing_reg"/>
</dbReference>
<dbReference type="InterPro" id="IPR012677">
    <property type="entry name" value="Nucleotide-bd_a/b_plait_sf"/>
</dbReference>
<accession>A0ABU6TVY0</accession>
<evidence type="ECO:0000256" key="7">
    <source>
        <dbReference type="SAM" id="MobiDB-lite"/>
    </source>
</evidence>
<evidence type="ECO:0000256" key="6">
    <source>
        <dbReference type="PROSITE-ProRule" id="PRU00176"/>
    </source>
</evidence>
<gene>
    <name evidence="9" type="ORF">PIB30_097426</name>
</gene>
<reference evidence="9 10" key="1">
    <citation type="journal article" date="2023" name="Plants (Basel)">
        <title>Bridging the Gap: Combining Genomics and Transcriptomics Approaches to Understand Stylosanthes scabra, an Orphan Legume from the Brazilian Caatinga.</title>
        <authorList>
            <person name="Ferreira-Neto J.R.C."/>
            <person name="da Silva M.D."/>
            <person name="Binneck E."/>
            <person name="de Melo N.F."/>
            <person name="da Silva R.H."/>
            <person name="de Melo A.L.T.M."/>
            <person name="Pandolfi V."/>
            <person name="Bustamante F.O."/>
            <person name="Brasileiro-Vidal A.C."/>
            <person name="Benko-Iseppon A.M."/>
        </authorList>
    </citation>
    <scope>NUCLEOTIDE SEQUENCE [LARGE SCALE GENOMIC DNA]</scope>
    <source>
        <tissue evidence="9">Leaves</tissue>
    </source>
</reference>
<dbReference type="SMART" id="SM00360">
    <property type="entry name" value="RRM"/>
    <property type="match status" value="1"/>
</dbReference>
<keyword evidence="10" id="KW-1185">Reference proteome</keyword>
<organism evidence="9 10">
    <name type="scientific">Stylosanthes scabra</name>
    <dbReference type="NCBI Taxonomy" id="79078"/>
    <lineage>
        <taxon>Eukaryota</taxon>
        <taxon>Viridiplantae</taxon>
        <taxon>Streptophyta</taxon>
        <taxon>Embryophyta</taxon>
        <taxon>Tracheophyta</taxon>
        <taxon>Spermatophyta</taxon>
        <taxon>Magnoliopsida</taxon>
        <taxon>eudicotyledons</taxon>
        <taxon>Gunneridae</taxon>
        <taxon>Pentapetalae</taxon>
        <taxon>rosids</taxon>
        <taxon>fabids</taxon>
        <taxon>Fabales</taxon>
        <taxon>Fabaceae</taxon>
        <taxon>Papilionoideae</taxon>
        <taxon>50 kb inversion clade</taxon>
        <taxon>dalbergioids sensu lato</taxon>
        <taxon>Dalbergieae</taxon>
        <taxon>Pterocarpus clade</taxon>
        <taxon>Stylosanthes</taxon>
    </lineage>
</organism>
<dbReference type="InterPro" id="IPR035979">
    <property type="entry name" value="RBD_domain_sf"/>
</dbReference>
<evidence type="ECO:0000256" key="3">
    <source>
        <dbReference type="ARBA" id="ARBA00022884"/>
    </source>
</evidence>
<keyword evidence="3 6" id="KW-0694">RNA-binding</keyword>
<dbReference type="PANTHER" id="PTHR48028:SF4">
    <property type="entry name" value="SC35-LIKE SPLICING FACTOR"/>
    <property type="match status" value="1"/>
</dbReference>
<dbReference type="PROSITE" id="PS50102">
    <property type="entry name" value="RRM"/>
    <property type="match status" value="1"/>
</dbReference>
<dbReference type="Proteomes" id="UP001341840">
    <property type="component" value="Unassembled WGS sequence"/>
</dbReference>
<keyword evidence="2" id="KW-0507">mRNA processing</keyword>
<feature type="compositionally biased region" description="Basic and acidic residues" evidence="7">
    <location>
        <begin position="92"/>
        <end position="106"/>
    </location>
</feature>
<dbReference type="InterPro" id="IPR000504">
    <property type="entry name" value="RRM_dom"/>
</dbReference>
<evidence type="ECO:0000256" key="1">
    <source>
        <dbReference type="ARBA" id="ARBA00004123"/>
    </source>
</evidence>
<dbReference type="Pfam" id="PF00076">
    <property type="entry name" value="RRM_1"/>
    <property type="match status" value="1"/>
</dbReference>
<sequence>NGLNERNSVTVFADNLSTNTTLQWLWKVFSSVGRVVDVYLSRKSRINNPLHFACVRFQSRAEVQRAIDQYHGQIVWGCHIVLSISKFKRNDKKVNGGKPREGDQNRKAAANGTVQCSEAGNSRGHGRLYKDVMMVGVDNT</sequence>
<dbReference type="PANTHER" id="PTHR48028">
    <property type="entry name" value="GLYCINE-RICH RNA-BINDING PROTEIN RZ1A"/>
    <property type="match status" value="1"/>
</dbReference>
<comment type="subcellular location">
    <subcellularLocation>
        <location evidence="1">Nucleus</location>
    </subcellularLocation>
</comment>
<feature type="non-terminal residue" evidence="9">
    <location>
        <position position="1"/>
    </location>
</feature>
<feature type="region of interest" description="Disordered" evidence="7">
    <location>
        <begin position="91"/>
        <end position="122"/>
    </location>
</feature>
<dbReference type="Gene3D" id="3.30.70.330">
    <property type="match status" value="1"/>
</dbReference>
<dbReference type="SUPFAM" id="SSF54928">
    <property type="entry name" value="RNA-binding domain, RBD"/>
    <property type="match status" value="1"/>
</dbReference>